<evidence type="ECO:0000313" key="2">
    <source>
        <dbReference type="EMBL" id="XCB33603.1"/>
    </source>
</evidence>
<name>A0AAU7ZRG5_9BACT</name>
<protein>
    <submittedName>
        <fullName evidence="2">Uncharacterized protein</fullName>
    </submittedName>
</protein>
<evidence type="ECO:0000256" key="1">
    <source>
        <dbReference type="SAM" id="MobiDB-lite"/>
    </source>
</evidence>
<feature type="compositionally biased region" description="Acidic residues" evidence="1">
    <location>
        <begin position="125"/>
        <end position="136"/>
    </location>
</feature>
<accession>A0AAU7ZRG5</accession>
<sequence>MPTSTASSDTASTAQVNTCLPCDIPAFCRNSYYRGKLLTERDFRDEQRYGIDKMRLHTLALHGWGVVCGLVVKPHPYCPEKRLMVCEGLAIDDCGREIRLLCEDYVLLPQPPPMASQPARRQEDKDDDPATPDDGCDPAPVPSDLYLCIRYAECETEYAPAPFDDCSCSTSSQKPNRVCEGYTLELYQQKPSFWDNATHEPCPPGNCIDYYRKARECCPPASSFPCLPLAVICNFVPGQAVKPEQIENWAPRRQLVSTDTLDQVIRCILTKLPTEELTRIEDTNWEHNRRMLCREFMEEYVGTPEHPRGFRIEFSHKVRSAEIDTRSFQALVVFRPENESEPRQMQIAPARVEREPDETIWARLHIDPNYARRHLDGRSFDLFLILKCDVIRDLDGHALDGNFIGHKLPTGDNIQGGIFESWVRIRPRSRNY</sequence>
<organism evidence="2">
    <name type="scientific">Tunturiibacter psychrotolerans</name>
    <dbReference type="NCBI Taxonomy" id="3069686"/>
    <lineage>
        <taxon>Bacteria</taxon>
        <taxon>Pseudomonadati</taxon>
        <taxon>Acidobacteriota</taxon>
        <taxon>Terriglobia</taxon>
        <taxon>Terriglobales</taxon>
        <taxon>Acidobacteriaceae</taxon>
        <taxon>Tunturiibacter</taxon>
    </lineage>
</organism>
<reference evidence="2" key="1">
    <citation type="submission" date="2023-08" db="EMBL/GenBank/DDBJ databases">
        <authorList>
            <person name="Messyasz A."/>
            <person name="Mannisto M.K."/>
            <person name="Kerkhof L.J."/>
            <person name="Haggblom M."/>
        </authorList>
    </citation>
    <scope>NUCLEOTIDE SEQUENCE</scope>
    <source>
        <strain evidence="2">X5P6</strain>
    </source>
</reference>
<dbReference type="AlphaFoldDB" id="A0AAU7ZRG5"/>
<dbReference type="RefSeq" id="WP_353064441.1">
    <property type="nucleotide sequence ID" value="NZ_CP132942.1"/>
</dbReference>
<feature type="region of interest" description="Disordered" evidence="1">
    <location>
        <begin position="112"/>
        <end position="138"/>
    </location>
</feature>
<proteinExistence type="predicted"/>
<reference evidence="2" key="2">
    <citation type="journal article" date="2024" name="Environ. Microbiol.">
        <title>Genome analysis and description of Tunturibacter gen. nov. expands the diversity of Terriglobia in tundra soils.</title>
        <authorList>
            <person name="Messyasz A."/>
            <person name="Mannisto M.K."/>
            <person name="Kerkhof L.J."/>
            <person name="Haggblom M.M."/>
        </authorList>
    </citation>
    <scope>NUCLEOTIDE SEQUENCE</scope>
    <source>
        <strain evidence="2">X5P6</strain>
    </source>
</reference>
<dbReference type="KEGG" id="tpsc:RBB77_01595"/>
<gene>
    <name evidence="2" type="ORF">RBB77_01595</name>
</gene>
<dbReference type="EMBL" id="CP132942">
    <property type="protein sequence ID" value="XCB33603.1"/>
    <property type="molecule type" value="Genomic_DNA"/>
</dbReference>